<accession>A0A0L8H1M3</accession>
<feature type="transmembrane region" description="Helical" evidence="1">
    <location>
        <begin position="12"/>
        <end position="32"/>
    </location>
</feature>
<organism evidence="2">
    <name type="scientific">Octopus bimaculoides</name>
    <name type="common">California two-spotted octopus</name>
    <dbReference type="NCBI Taxonomy" id="37653"/>
    <lineage>
        <taxon>Eukaryota</taxon>
        <taxon>Metazoa</taxon>
        <taxon>Spiralia</taxon>
        <taxon>Lophotrochozoa</taxon>
        <taxon>Mollusca</taxon>
        <taxon>Cephalopoda</taxon>
        <taxon>Coleoidea</taxon>
        <taxon>Octopodiformes</taxon>
        <taxon>Octopoda</taxon>
        <taxon>Incirrata</taxon>
        <taxon>Octopodidae</taxon>
        <taxon>Octopus</taxon>
    </lineage>
</organism>
<keyword evidence="1" id="KW-1133">Transmembrane helix</keyword>
<dbReference type="EMBL" id="KQ419574">
    <property type="protein sequence ID" value="KOF83133.1"/>
    <property type="molecule type" value="Genomic_DNA"/>
</dbReference>
<reference evidence="2" key="1">
    <citation type="submission" date="2015-07" db="EMBL/GenBank/DDBJ databases">
        <title>MeaNS - Measles Nucleotide Surveillance Program.</title>
        <authorList>
            <person name="Tran T."/>
            <person name="Druce J."/>
        </authorList>
    </citation>
    <scope>NUCLEOTIDE SEQUENCE</scope>
    <source>
        <strain evidence="2">UCB-OBI-ISO-001</strain>
        <tissue evidence="2">Gonad</tissue>
    </source>
</reference>
<name>A0A0L8H1M3_OCTBM</name>
<keyword evidence="1" id="KW-0472">Membrane</keyword>
<proteinExistence type="predicted"/>
<evidence type="ECO:0000313" key="2">
    <source>
        <dbReference type="EMBL" id="KOF83133.1"/>
    </source>
</evidence>
<evidence type="ECO:0000256" key="1">
    <source>
        <dbReference type="SAM" id="Phobius"/>
    </source>
</evidence>
<gene>
    <name evidence="2" type="ORF">OCBIM_22024373mg</name>
</gene>
<dbReference type="AlphaFoldDB" id="A0A0L8H1M3"/>
<keyword evidence="1" id="KW-0812">Transmembrane</keyword>
<protein>
    <submittedName>
        <fullName evidence="2">Uncharacterized protein</fullName>
    </submittedName>
</protein>
<sequence length="43" mass="5143">MNLKVPLDLWILKPFLLSFMFRNFICVIAILIPDCEIFCSDFY</sequence>